<feature type="compositionally biased region" description="Low complexity" evidence="12">
    <location>
        <begin position="85"/>
        <end position="102"/>
    </location>
</feature>
<sequence>MRLDEQHGDADSRWRLGIHMARGYEWRPRLLVEAGDMRSWRISIETQTPGRQCRYMQLDKQHGDSDSGWSLGIHTAREKLPHLSPPSVSAAPPSSSSATFPASPHPLPCGVPESDMRVSNKECDITLEMWSPDGHLPGSGTCLPPGQKCVSAPLRGCAVVSSGDFYSDRQRNEEQRRPVIMCTGLPRTACLLRLLALCILFSQAAAYFGLTGREPLVFLPSPYSSEPTTGKAHVKQCEQMTLTRRQKRVCRREAGLAETLRESVRLSHLECRYQFRNERWNCSLDGRGGLLKRAKANQGEANASVSLAFKETAFLQAVSSAALSHALAKACSSGRMERCTCDDSPGLQHREAWQWGVCGDNLKYSTKFLKRFLGQKRVSKDLRAQIDAHNINAGIRAVKSGMRTTCKCHGVSGSCAVRTCWKQLSAFHDTARLLKFRYDAAVRVLSVTNAATGETELTGPRLQGNASPRPRPTELVFLEESPSFCRPSRYSPGTAGRSCSKDTSCSSLCCGRGYNTALHLATLSCHCQVRWCCHVECQTCVREEEVYTCKEH</sequence>
<dbReference type="AlphaFoldDB" id="A0AAD8ZF73"/>
<dbReference type="Pfam" id="PF00110">
    <property type="entry name" value="wnt"/>
    <property type="match status" value="1"/>
</dbReference>
<dbReference type="PANTHER" id="PTHR12027:SF84">
    <property type="entry name" value="PROTEIN WNT-9B"/>
    <property type="match status" value="1"/>
</dbReference>
<gene>
    <name evidence="13" type="ORF">P4O66_007851</name>
</gene>
<accession>A0AAD8ZF73</accession>
<dbReference type="GO" id="GO:0045165">
    <property type="term" value="P:cell fate commitment"/>
    <property type="evidence" value="ECO:0007669"/>
    <property type="project" value="TreeGrafter"/>
</dbReference>
<dbReference type="PROSITE" id="PS00246">
    <property type="entry name" value="WNT1"/>
    <property type="match status" value="1"/>
</dbReference>
<evidence type="ECO:0000256" key="5">
    <source>
        <dbReference type="ARBA" id="ARBA00022530"/>
    </source>
</evidence>
<dbReference type="InterPro" id="IPR043158">
    <property type="entry name" value="Wnt_C"/>
</dbReference>
<dbReference type="GO" id="GO:0005615">
    <property type="term" value="C:extracellular space"/>
    <property type="evidence" value="ECO:0007669"/>
    <property type="project" value="TreeGrafter"/>
</dbReference>
<evidence type="ECO:0000313" key="13">
    <source>
        <dbReference type="EMBL" id="KAK1798389.1"/>
    </source>
</evidence>
<evidence type="ECO:0000256" key="9">
    <source>
        <dbReference type="ARBA" id="ARBA00023180"/>
    </source>
</evidence>
<dbReference type="GO" id="GO:0048513">
    <property type="term" value="P:animal organ development"/>
    <property type="evidence" value="ECO:0007669"/>
    <property type="project" value="UniProtKB-ARBA"/>
</dbReference>
<keyword evidence="5" id="KW-0272">Extracellular matrix</keyword>
<dbReference type="GO" id="GO:0060070">
    <property type="term" value="P:canonical Wnt signaling pathway"/>
    <property type="evidence" value="ECO:0007669"/>
    <property type="project" value="TreeGrafter"/>
</dbReference>
<evidence type="ECO:0000256" key="6">
    <source>
        <dbReference type="ARBA" id="ARBA00022687"/>
    </source>
</evidence>
<keyword evidence="4" id="KW-0964">Secreted</keyword>
<evidence type="ECO:0000256" key="2">
    <source>
        <dbReference type="ARBA" id="ARBA00005683"/>
    </source>
</evidence>
<dbReference type="Proteomes" id="UP001239994">
    <property type="component" value="Unassembled WGS sequence"/>
</dbReference>
<comment type="caution">
    <text evidence="13">The sequence shown here is derived from an EMBL/GenBank/DDBJ whole genome shotgun (WGS) entry which is preliminary data.</text>
</comment>
<feature type="region of interest" description="Disordered" evidence="12">
    <location>
        <begin position="81"/>
        <end position="107"/>
    </location>
</feature>
<keyword evidence="8" id="KW-1015">Disulfide bond</keyword>
<evidence type="ECO:0000256" key="4">
    <source>
        <dbReference type="ARBA" id="ARBA00022525"/>
    </source>
</evidence>
<keyword evidence="9" id="KW-0325">Glycoprotein</keyword>
<evidence type="ECO:0000313" key="14">
    <source>
        <dbReference type="Proteomes" id="UP001239994"/>
    </source>
</evidence>
<evidence type="ECO:0000256" key="11">
    <source>
        <dbReference type="RuleBase" id="RU003500"/>
    </source>
</evidence>
<evidence type="ECO:0000256" key="7">
    <source>
        <dbReference type="ARBA" id="ARBA00022729"/>
    </source>
</evidence>
<dbReference type="SMART" id="SM00097">
    <property type="entry name" value="WNT1"/>
    <property type="match status" value="1"/>
</dbReference>
<keyword evidence="10" id="KW-0449">Lipoprotein</keyword>
<evidence type="ECO:0000256" key="8">
    <source>
        <dbReference type="ARBA" id="ARBA00023157"/>
    </source>
</evidence>
<dbReference type="EMBL" id="JAROKS010000012">
    <property type="protein sequence ID" value="KAK1798389.1"/>
    <property type="molecule type" value="Genomic_DNA"/>
</dbReference>
<organism evidence="13 14">
    <name type="scientific">Electrophorus voltai</name>
    <dbReference type="NCBI Taxonomy" id="2609070"/>
    <lineage>
        <taxon>Eukaryota</taxon>
        <taxon>Metazoa</taxon>
        <taxon>Chordata</taxon>
        <taxon>Craniata</taxon>
        <taxon>Vertebrata</taxon>
        <taxon>Euteleostomi</taxon>
        <taxon>Actinopterygii</taxon>
        <taxon>Neopterygii</taxon>
        <taxon>Teleostei</taxon>
        <taxon>Ostariophysi</taxon>
        <taxon>Gymnotiformes</taxon>
        <taxon>Gymnotoidei</taxon>
        <taxon>Gymnotidae</taxon>
        <taxon>Electrophorus</taxon>
    </lineage>
</organism>
<keyword evidence="7" id="KW-0732">Signal</keyword>
<dbReference type="PRINTS" id="PR01349">
    <property type="entry name" value="WNTPROTEIN"/>
</dbReference>
<comment type="function">
    <text evidence="11">Ligand for members of the frizzled family of seven transmembrane receptors.</text>
</comment>
<comment type="subcellular location">
    <subcellularLocation>
        <location evidence="1 11">Secreted</location>
        <location evidence="1 11">Extracellular space</location>
        <location evidence="1 11">Extracellular matrix</location>
    </subcellularLocation>
</comment>
<dbReference type="InterPro" id="IPR005817">
    <property type="entry name" value="Wnt"/>
</dbReference>
<comment type="similarity">
    <text evidence="2 11">Belongs to the Wnt family.</text>
</comment>
<keyword evidence="3 11" id="KW-0217">Developmental protein</keyword>
<evidence type="ECO:0000256" key="3">
    <source>
        <dbReference type="ARBA" id="ARBA00022473"/>
    </source>
</evidence>
<dbReference type="FunFam" id="3.30.2460.20:FF:000002">
    <property type="entry name" value="Protein Wnt"/>
    <property type="match status" value="1"/>
</dbReference>
<dbReference type="GO" id="GO:0005109">
    <property type="term" value="F:frizzled binding"/>
    <property type="evidence" value="ECO:0007669"/>
    <property type="project" value="TreeGrafter"/>
</dbReference>
<keyword evidence="14" id="KW-1185">Reference proteome</keyword>
<dbReference type="GO" id="GO:0030182">
    <property type="term" value="P:neuron differentiation"/>
    <property type="evidence" value="ECO:0007669"/>
    <property type="project" value="TreeGrafter"/>
</dbReference>
<dbReference type="GO" id="GO:0005125">
    <property type="term" value="F:cytokine activity"/>
    <property type="evidence" value="ECO:0007669"/>
    <property type="project" value="TreeGrafter"/>
</dbReference>
<keyword evidence="6 11" id="KW-0879">Wnt signaling pathway</keyword>
<dbReference type="PANTHER" id="PTHR12027">
    <property type="entry name" value="WNT RELATED"/>
    <property type="match status" value="1"/>
</dbReference>
<evidence type="ECO:0000256" key="12">
    <source>
        <dbReference type="SAM" id="MobiDB-lite"/>
    </source>
</evidence>
<protein>
    <recommendedName>
        <fullName evidence="11">Protein Wnt</fullName>
    </recommendedName>
</protein>
<reference evidence="13" key="1">
    <citation type="submission" date="2023-03" db="EMBL/GenBank/DDBJ databases">
        <title>Electrophorus voltai genome.</title>
        <authorList>
            <person name="Bian C."/>
        </authorList>
    </citation>
    <scope>NUCLEOTIDE SEQUENCE</scope>
    <source>
        <strain evidence="13">CB-2022</strain>
        <tissue evidence="13">Muscle</tissue>
    </source>
</reference>
<evidence type="ECO:0000256" key="10">
    <source>
        <dbReference type="ARBA" id="ARBA00023288"/>
    </source>
</evidence>
<name>A0AAD8ZF73_9TELE</name>
<evidence type="ECO:0000256" key="1">
    <source>
        <dbReference type="ARBA" id="ARBA00004498"/>
    </source>
</evidence>
<proteinExistence type="inferred from homology"/>
<dbReference type="Gene3D" id="3.30.2460.20">
    <property type="match status" value="1"/>
</dbReference>
<dbReference type="InterPro" id="IPR018161">
    <property type="entry name" value="Wnt_CS"/>
</dbReference>